<keyword evidence="6 12" id="KW-0931">ER-Golgi transport</keyword>
<dbReference type="SUPFAM" id="SSF64356">
    <property type="entry name" value="SNARE-like"/>
    <property type="match status" value="1"/>
</dbReference>
<evidence type="ECO:0000313" key="15">
    <source>
        <dbReference type="Proteomes" id="UP000289340"/>
    </source>
</evidence>
<organism evidence="14 15">
    <name type="scientific">Glycine soja</name>
    <name type="common">Wild soybean</name>
    <dbReference type="NCBI Taxonomy" id="3848"/>
    <lineage>
        <taxon>Eukaryota</taxon>
        <taxon>Viridiplantae</taxon>
        <taxon>Streptophyta</taxon>
        <taxon>Embryophyta</taxon>
        <taxon>Tracheophyta</taxon>
        <taxon>Spermatophyta</taxon>
        <taxon>Magnoliopsida</taxon>
        <taxon>eudicotyledons</taxon>
        <taxon>Gunneridae</taxon>
        <taxon>Pentapetalae</taxon>
        <taxon>rosids</taxon>
        <taxon>fabids</taxon>
        <taxon>Fabales</taxon>
        <taxon>Fabaceae</taxon>
        <taxon>Papilionoideae</taxon>
        <taxon>50 kb inversion clade</taxon>
        <taxon>NPAAA clade</taxon>
        <taxon>indigoferoid/millettioid clade</taxon>
        <taxon>Phaseoleae</taxon>
        <taxon>Glycine</taxon>
        <taxon>Glycine subgen. Soja</taxon>
    </lineage>
</organism>
<gene>
    <name evidence="14" type="ORF">D0Y65_016520</name>
</gene>
<evidence type="ECO:0000313" key="14">
    <source>
        <dbReference type="EMBL" id="RZC00736.1"/>
    </source>
</evidence>
<keyword evidence="8 12" id="KW-0333">Golgi apparatus</keyword>
<protein>
    <recommendedName>
        <fullName evidence="12">Coatomer subunit zeta</fullName>
    </recommendedName>
</protein>
<dbReference type="CDD" id="cd14829">
    <property type="entry name" value="Zeta-COP"/>
    <property type="match status" value="1"/>
</dbReference>
<evidence type="ECO:0000256" key="3">
    <source>
        <dbReference type="ARBA" id="ARBA00011775"/>
    </source>
</evidence>
<evidence type="ECO:0000256" key="4">
    <source>
        <dbReference type="ARBA" id="ARBA00022448"/>
    </source>
</evidence>
<keyword evidence="7 12" id="KW-0653">Protein transport</keyword>
<keyword evidence="5 12" id="KW-0963">Cytoplasm</keyword>
<dbReference type="FunFam" id="3.30.450.60:FF:000014">
    <property type="entry name" value="Coatomer subunit zeta-2"/>
    <property type="match status" value="1"/>
</dbReference>
<comment type="subunit">
    <text evidence="3 12">Oligomeric complex that consists of at least the alpha, beta, beta', gamma, delta, epsilon and zeta subunits.</text>
</comment>
<evidence type="ECO:0000256" key="5">
    <source>
        <dbReference type="ARBA" id="ARBA00022490"/>
    </source>
</evidence>
<sequence>YRSSKLQSAGKQLLLSDMASQGLCPSIKNILLLDSEGKRVAVKYYSDDWPTNNAKLAFEKFVFTKTVKTNARTEAEVTLLENNIIIYKFVQDLHFFVTGGEDENELILASVLQGFFDAVTLLLRSNVDKREALENLDLILLCLDEIVDGGMILETNGPLIAEKVTSHSLDADAPLSEQVMQLCFDLVCVWEAIEPNATYFMKATA</sequence>
<dbReference type="AlphaFoldDB" id="A0A445JQD2"/>
<dbReference type="InterPro" id="IPR022775">
    <property type="entry name" value="AP_mu_sigma_su"/>
</dbReference>
<proteinExistence type="inferred from homology"/>
<evidence type="ECO:0000256" key="9">
    <source>
        <dbReference type="ARBA" id="ARBA00023136"/>
    </source>
</evidence>
<dbReference type="Proteomes" id="UP000289340">
    <property type="component" value="Chromosome 7"/>
</dbReference>
<keyword evidence="9 12" id="KW-0472">Membrane</keyword>
<dbReference type="GO" id="GO:0000139">
    <property type="term" value="C:Golgi membrane"/>
    <property type="evidence" value="ECO:0007669"/>
    <property type="project" value="UniProtKB-SubCell"/>
</dbReference>
<keyword evidence="10 12" id="KW-0968">Cytoplasmic vesicle</keyword>
<accession>A0A445JQD2</accession>
<comment type="function">
    <text evidence="11">The coatomer is a cytosolic protein complex that binds to dilysine motifs and reversibly associates with Golgi non-clathrin-coated vesicles, which further mediate biosynthetic protein transport from the ER, via the Golgi up to the trans Golgi network. Coatomer complex is required for budding from Golgi membranes, and is essential for the retrograde Golgi-to-ER transport of dilysine-tagged proteins. The zeta subunit may be involved in regulating the coat assembly and, hence, the rate of biosynthetic protein transport due to its association-dissociation properties with the coatomer complex.</text>
</comment>
<evidence type="ECO:0000256" key="11">
    <source>
        <dbReference type="ARBA" id="ARBA00045555"/>
    </source>
</evidence>
<evidence type="ECO:0000256" key="7">
    <source>
        <dbReference type="ARBA" id="ARBA00022927"/>
    </source>
</evidence>
<feature type="domain" description="AP complex mu/sigma subunit" evidence="13">
    <location>
        <begin position="27"/>
        <end position="166"/>
    </location>
</feature>
<reference evidence="14 15" key="1">
    <citation type="submission" date="2018-09" db="EMBL/GenBank/DDBJ databases">
        <title>A high-quality reference genome of wild soybean provides a powerful tool to mine soybean genomes.</title>
        <authorList>
            <person name="Xie M."/>
            <person name="Chung C.Y.L."/>
            <person name="Li M.-W."/>
            <person name="Wong F.-L."/>
            <person name="Chan T.-F."/>
            <person name="Lam H.-M."/>
        </authorList>
    </citation>
    <scope>NUCLEOTIDE SEQUENCE [LARGE SCALE GENOMIC DNA]</scope>
    <source>
        <strain evidence="15">cv. W05</strain>
        <tissue evidence="14">Hypocotyl of etiolated seedlings</tissue>
    </source>
</reference>
<evidence type="ECO:0000256" key="6">
    <source>
        <dbReference type="ARBA" id="ARBA00022892"/>
    </source>
</evidence>
<dbReference type="Pfam" id="PF01217">
    <property type="entry name" value="Clat_adaptor_s"/>
    <property type="match status" value="1"/>
</dbReference>
<dbReference type="Gene3D" id="3.30.450.60">
    <property type="match status" value="1"/>
</dbReference>
<evidence type="ECO:0000256" key="2">
    <source>
        <dbReference type="ARBA" id="ARBA00006972"/>
    </source>
</evidence>
<dbReference type="GO" id="GO:0030126">
    <property type="term" value="C:COPI vesicle coat"/>
    <property type="evidence" value="ECO:0007669"/>
    <property type="project" value="UniProtKB-UniRule"/>
</dbReference>
<evidence type="ECO:0000259" key="13">
    <source>
        <dbReference type="Pfam" id="PF01217"/>
    </source>
</evidence>
<dbReference type="GO" id="GO:0006890">
    <property type="term" value="P:retrograde vesicle-mediated transport, Golgi to endoplasmic reticulum"/>
    <property type="evidence" value="ECO:0007669"/>
    <property type="project" value="UniProtKB-UniRule"/>
</dbReference>
<comment type="caution">
    <text evidence="14">The sequence shown here is derived from an EMBL/GenBank/DDBJ whole genome shotgun (WGS) entry which is preliminary data.</text>
</comment>
<comment type="subcellular location">
    <subcellularLocation>
        <location evidence="12">Cytoplasm</location>
    </subcellularLocation>
    <subcellularLocation>
        <location evidence="1 12">Golgi apparatus membrane</location>
        <topology evidence="1 12">Peripheral membrane protein</topology>
        <orientation evidence="1 12">Cytoplasmic side</orientation>
    </subcellularLocation>
    <subcellularLocation>
        <location evidence="12">Cytoplasmic vesicle</location>
        <location evidence="12">COPI-coated vesicle membrane</location>
        <topology evidence="12">Peripheral membrane protein</topology>
        <orientation evidence="12">Cytoplasmic side</orientation>
    </subcellularLocation>
</comment>
<dbReference type="GO" id="GO:0006886">
    <property type="term" value="P:intracellular protein transport"/>
    <property type="evidence" value="ECO:0007669"/>
    <property type="project" value="TreeGrafter"/>
</dbReference>
<dbReference type="InterPro" id="IPR011012">
    <property type="entry name" value="Longin-like_dom_sf"/>
</dbReference>
<feature type="non-terminal residue" evidence="14">
    <location>
        <position position="1"/>
    </location>
</feature>
<keyword evidence="15" id="KW-1185">Reference proteome</keyword>
<dbReference type="GO" id="GO:0006891">
    <property type="term" value="P:intra-Golgi vesicle-mediated transport"/>
    <property type="evidence" value="ECO:0007669"/>
    <property type="project" value="TreeGrafter"/>
</dbReference>
<comment type="similarity">
    <text evidence="2 12">Belongs to the adaptor complexes small subunit family.</text>
</comment>
<evidence type="ECO:0000256" key="10">
    <source>
        <dbReference type="ARBA" id="ARBA00023329"/>
    </source>
</evidence>
<dbReference type="PANTHER" id="PTHR11043">
    <property type="entry name" value="ZETA-COAT PROTEIN"/>
    <property type="match status" value="1"/>
</dbReference>
<name>A0A445JQD2_GLYSO</name>
<evidence type="ECO:0000256" key="1">
    <source>
        <dbReference type="ARBA" id="ARBA00004255"/>
    </source>
</evidence>
<dbReference type="PANTHER" id="PTHR11043:SF8">
    <property type="entry name" value="COATOMER SUBUNIT ZETA"/>
    <property type="match status" value="1"/>
</dbReference>
<dbReference type="EMBL" id="QZWG01000007">
    <property type="protein sequence ID" value="RZC00736.1"/>
    <property type="molecule type" value="Genomic_DNA"/>
</dbReference>
<keyword evidence="4 12" id="KW-0813">Transport</keyword>
<dbReference type="InterPro" id="IPR039652">
    <property type="entry name" value="Coatomer_zeta"/>
</dbReference>
<evidence type="ECO:0000256" key="8">
    <source>
        <dbReference type="ARBA" id="ARBA00023034"/>
    </source>
</evidence>
<evidence type="ECO:0000256" key="12">
    <source>
        <dbReference type="RuleBase" id="RU366053"/>
    </source>
</evidence>